<dbReference type="EnsemblProtists" id="EKX51187">
    <property type="protein sequence ID" value="EKX51187"/>
    <property type="gene ID" value="GUITHDRAFT_134692"/>
</dbReference>
<accession>L1JRV0</accession>
<dbReference type="GeneID" id="17307819"/>
<evidence type="ECO:0000313" key="4">
    <source>
        <dbReference type="Proteomes" id="UP000011087"/>
    </source>
</evidence>
<sequence length="297" mass="33778">MFGARGGIFSEGKLPTLIDLEIRRTRNIPGPGSYSPQKRQENEGVRFSTAKPKTELEWIEYYKAKMPGPGQYQVPITHRGRLVSEPRYVRFPTGKAKSDLEWKILRSQKIPGPGQYHCEIDCIGSRTAKQELPLARPATKDPAEDLERLKASLESVGTKALRLKAIVESVTPDKNLRSPYENPCYDQIKKLKKEVRKKILRQAYGLWGQQNGAKQELFQSLQPYLQNKIHKSGPAVRRSKKIRDESDPELQHLIEVLAEPSSNEEDEDGVNQKNLSLLQLMTVEKYVKDEKGFAVLV</sequence>
<gene>
    <name evidence="2" type="ORF">GUITHDRAFT_134692</name>
</gene>
<proteinExistence type="predicted"/>
<feature type="region of interest" description="Disordered" evidence="1">
    <location>
        <begin position="26"/>
        <end position="47"/>
    </location>
</feature>
<reference evidence="2 4" key="1">
    <citation type="journal article" date="2012" name="Nature">
        <title>Algal genomes reveal evolutionary mosaicism and the fate of nucleomorphs.</title>
        <authorList>
            <consortium name="DOE Joint Genome Institute"/>
            <person name="Curtis B.A."/>
            <person name="Tanifuji G."/>
            <person name="Burki F."/>
            <person name="Gruber A."/>
            <person name="Irimia M."/>
            <person name="Maruyama S."/>
            <person name="Arias M.C."/>
            <person name="Ball S.G."/>
            <person name="Gile G.H."/>
            <person name="Hirakawa Y."/>
            <person name="Hopkins J.F."/>
            <person name="Kuo A."/>
            <person name="Rensing S.A."/>
            <person name="Schmutz J."/>
            <person name="Symeonidi A."/>
            <person name="Elias M."/>
            <person name="Eveleigh R.J."/>
            <person name="Herman E.K."/>
            <person name="Klute M.J."/>
            <person name="Nakayama T."/>
            <person name="Obornik M."/>
            <person name="Reyes-Prieto A."/>
            <person name="Armbrust E.V."/>
            <person name="Aves S.J."/>
            <person name="Beiko R.G."/>
            <person name="Coutinho P."/>
            <person name="Dacks J.B."/>
            <person name="Durnford D.G."/>
            <person name="Fast N.M."/>
            <person name="Green B.R."/>
            <person name="Grisdale C.J."/>
            <person name="Hempel F."/>
            <person name="Henrissat B."/>
            <person name="Hoppner M.P."/>
            <person name="Ishida K."/>
            <person name="Kim E."/>
            <person name="Koreny L."/>
            <person name="Kroth P.G."/>
            <person name="Liu Y."/>
            <person name="Malik S.B."/>
            <person name="Maier U.G."/>
            <person name="McRose D."/>
            <person name="Mock T."/>
            <person name="Neilson J.A."/>
            <person name="Onodera N.T."/>
            <person name="Poole A.M."/>
            <person name="Pritham E.J."/>
            <person name="Richards T.A."/>
            <person name="Rocap G."/>
            <person name="Roy S.W."/>
            <person name="Sarai C."/>
            <person name="Schaack S."/>
            <person name="Shirato S."/>
            <person name="Slamovits C.H."/>
            <person name="Spencer D.F."/>
            <person name="Suzuki S."/>
            <person name="Worden A.Z."/>
            <person name="Zauner S."/>
            <person name="Barry K."/>
            <person name="Bell C."/>
            <person name="Bharti A.K."/>
            <person name="Crow J.A."/>
            <person name="Grimwood J."/>
            <person name="Kramer R."/>
            <person name="Lindquist E."/>
            <person name="Lucas S."/>
            <person name="Salamov A."/>
            <person name="McFadden G.I."/>
            <person name="Lane C.E."/>
            <person name="Keeling P.J."/>
            <person name="Gray M.W."/>
            <person name="Grigoriev I.V."/>
            <person name="Archibald J.M."/>
        </authorList>
    </citation>
    <scope>NUCLEOTIDE SEQUENCE</scope>
    <source>
        <strain evidence="2 4">CCMP2712</strain>
    </source>
</reference>
<dbReference type="PaxDb" id="55529-EKX51187"/>
<evidence type="ECO:0000256" key="1">
    <source>
        <dbReference type="SAM" id="MobiDB-lite"/>
    </source>
</evidence>
<protein>
    <submittedName>
        <fullName evidence="2 3">Uncharacterized protein</fullName>
    </submittedName>
</protein>
<dbReference type="KEGG" id="gtt:GUITHDRAFT_134692"/>
<evidence type="ECO:0000313" key="2">
    <source>
        <dbReference type="EMBL" id="EKX51187.1"/>
    </source>
</evidence>
<reference evidence="3" key="3">
    <citation type="submission" date="2016-03" db="UniProtKB">
        <authorList>
            <consortium name="EnsemblProtists"/>
        </authorList>
    </citation>
    <scope>IDENTIFICATION</scope>
</reference>
<dbReference type="AlphaFoldDB" id="L1JRV0"/>
<dbReference type="InterPro" id="IPR010736">
    <property type="entry name" value="SHIPPO-rpt"/>
</dbReference>
<dbReference type="RefSeq" id="XP_005838167.1">
    <property type="nucleotide sequence ID" value="XM_005838110.1"/>
</dbReference>
<dbReference type="OrthoDB" id="406368at2759"/>
<name>L1JRV0_GUITC</name>
<dbReference type="EMBL" id="JH992976">
    <property type="protein sequence ID" value="EKX51187.1"/>
    <property type="molecule type" value="Genomic_DNA"/>
</dbReference>
<evidence type="ECO:0000313" key="3">
    <source>
        <dbReference type="EnsemblProtists" id="EKX51187"/>
    </source>
</evidence>
<keyword evidence="4" id="KW-1185">Reference proteome</keyword>
<organism evidence="2">
    <name type="scientific">Guillardia theta (strain CCMP2712)</name>
    <name type="common">Cryptophyte</name>
    <dbReference type="NCBI Taxonomy" id="905079"/>
    <lineage>
        <taxon>Eukaryota</taxon>
        <taxon>Cryptophyceae</taxon>
        <taxon>Pyrenomonadales</taxon>
        <taxon>Geminigeraceae</taxon>
        <taxon>Guillardia</taxon>
    </lineage>
</organism>
<reference evidence="4" key="2">
    <citation type="submission" date="2012-11" db="EMBL/GenBank/DDBJ databases">
        <authorList>
            <person name="Kuo A."/>
            <person name="Curtis B.A."/>
            <person name="Tanifuji G."/>
            <person name="Burki F."/>
            <person name="Gruber A."/>
            <person name="Irimia M."/>
            <person name="Maruyama S."/>
            <person name="Arias M.C."/>
            <person name="Ball S.G."/>
            <person name="Gile G.H."/>
            <person name="Hirakawa Y."/>
            <person name="Hopkins J.F."/>
            <person name="Rensing S.A."/>
            <person name="Schmutz J."/>
            <person name="Symeonidi A."/>
            <person name="Elias M."/>
            <person name="Eveleigh R.J."/>
            <person name="Herman E.K."/>
            <person name="Klute M.J."/>
            <person name="Nakayama T."/>
            <person name="Obornik M."/>
            <person name="Reyes-Prieto A."/>
            <person name="Armbrust E.V."/>
            <person name="Aves S.J."/>
            <person name="Beiko R.G."/>
            <person name="Coutinho P."/>
            <person name="Dacks J.B."/>
            <person name="Durnford D.G."/>
            <person name="Fast N.M."/>
            <person name="Green B.R."/>
            <person name="Grisdale C."/>
            <person name="Hempe F."/>
            <person name="Henrissat B."/>
            <person name="Hoppner M.P."/>
            <person name="Ishida K.-I."/>
            <person name="Kim E."/>
            <person name="Koreny L."/>
            <person name="Kroth P.G."/>
            <person name="Liu Y."/>
            <person name="Malik S.-B."/>
            <person name="Maier U.G."/>
            <person name="McRose D."/>
            <person name="Mock T."/>
            <person name="Neilson J.A."/>
            <person name="Onodera N.T."/>
            <person name="Poole A.M."/>
            <person name="Pritham E.J."/>
            <person name="Richards T.A."/>
            <person name="Rocap G."/>
            <person name="Roy S.W."/>
            <person name="Sarai C."/>
            <person name="Schaack S."/>
            <person name="Shirato S."/>
            <person name="Slamovits C.H."/>
            <person name="Spencer D.F."/>
            <person name="Suzuki S."/>
            <person name="Worden A.Z."/>
            <person name="Zauner S."/>
            <person name="Barry K."/>
            <person name="Bell C."/>
            <person name="Bharti A.K."/>
            <person name="Crow J.A."/>
            <person name="Grimwood J."/>
            <person name="Kramer R."/>
            <person name="Lindquist E."/>
            <person name="Lucas S."/>
            <person name="Salamov A."/>
            <person name="McFadden G.I."/>
            <person name="Lane C.E."/>
            <person name="Keeling P.J."/>
            <person name="Gray M.W."/>
            <person name="Grigoriev I.V."/>
            <person name="Archibald J.M."/>
        </authorList>
    </citation>
    <scope>NUCLEOTIDE SEQUENCE</scope>
    <source>
        <strain evidence="4">CCMP2712</strain>
    </source>
</reference>
<dbReference type="Proteomes" id="UP000011087">
    <property type="component" value="Unassembled WGS sequence"/>
</dbReference>
<dbReference type="HOGENOM" id="CLU_938276_0_0_1"/>
<dbReference type="Pfam" id="PF07004">
    <property type="entry name" value="SHIPPO-rpt"/>
    <property type="match status" value="1"/>
</dbReference>